<name>A0A0D3AHA7_BRAOL</name>
<evidence type="ECO:0000313" key="1">
    <source>
        <dbReference type="EnsemblPlants" id="Bo29936s010.1"/>
    </source>
</evidence>
<protein>
    <recommendedName>
        <fullName evidence="3">Reverse transcriptase domain-containing protein</fullName>
    </recommendedName>
</protein>
<sequence>MAADKSPGPDGYTSEFFKASWSITGRDFVVAVQSFFEKGFLPKGINSTILALIPKKNDATYMKDY</sequence>
<organism evidence="1 2">
    <name type="scientific">Brassica oleracea var. oleracea</name>
    <dbReference type="NCBI Taxonomy" id="109376"/>
    <lineage>
        <taxon>Eukaryota</taxon>
        <taxon>Viridiplantae</taxon>
        <taxon>Streptophyta</taxon>
        <taxon>Embryophyta</taxon>
        <taxon>Tracheophyta</taxon>
        <taxon>Spermatophyta</taxon>
        <taxon>Magnoliopsida</taxon>
        <taxon>eudicotyledons</taxon>
        <taxon>Gunneridae</taxon>
        <taxon>Pentapetalae</taxon>
        <taxon>rosids</taxon>
        <taxon>malvids</taxon>
        <taxon>Brassicales</taxon>
        <taxon>Brassicaceae</taxon>
        <taxon>Brassiceae</taxon>
        <taxon>Brassica</taxon>
    </lineage>
</organism>
<reference evidence="1" key="2">
    <citation type="submission" date="2015-06" db="UniProtKB">
        <authorList>
            <consortium name="EnsemblPlants"/>
        </authorList>
    </citation>
    <scope>IDENTIFICATION</scope>
</reference>
<dbReference type="EnsemblPlants" id="Bo29936s010.1">
    <property type="protein sequence ID" value="Bo29936s010.1"/>
    <property type="gene ID" value="Bo29936s010"/>
</dbReference>
<proteinExistence type="predicted"/>
<evidence type="ECO:0008006" key="3">
    <source>
        <dbReference type="Google" id="ProtNLM"/>
    </source>
</evidence>
<dbReference type="AlphaFoldDB" id="A0A0D3AHA7"/>
<evidence type="ECO:0000313" key="2">
    <source>
        <dbReference type="Proteomes" id="UP000032141"/>
    </source>
</evidence>
<dbReference type="Proteomes" id="UP000032141">
    <property type="component" value="Unassembled WGS sequence"/>
</dbReference>
<accession>A0A0D3AHA7</accession>
<dbReference type="HOGENOM" id="CLU_000680_6_7_1"/>
<dbReference type="eggNOG" id="KOG1075">
    <property type="taxonomic scope" value="Eukaryota"/>
</dbReference>
<keyword evidence="2" id="KW-1185">Reference proteome</keyword>
<reference evidence="1" key="1">
    <citation type="journal article" date="2014" name="Genome Biol.">
        <title>Transcriptome and methylome profiling reveals relics of genome dominance in the mesopolyploid Brassica oleracea.</title>
        <authorList>
            <person name="Parkin I.A."/>
            <person name="Koh C."/>
            <person name="Tang H."/>
            <person name="Robinson S.J."/>
            <person name="Kagale S."/>
            <person name="Clarke W.E."/>
            <person name="Town C.D."/>
            <person name="Nixon J."/>
            <person name="Krishnakumar V."/>
            <person name="Bidwell S.L."/>
            <person name="Denoeud F."/>
            <person name="Belcram H."/>
            <person name="Links M.G."/>
            <person name="Just J."/>
            <person name="Clarke C."/>
            <person name="Bender T."/>
            <person name="Huebert T."/>
            <person name="Mason A.S."/>
            <person name="Pires J.C."/>
            <person name="Barker G."/>
            <person name="Moore J."/>
            <person name="Walley P.G."/>
            <person name="Manoli S."/>
            <person name="Batley J."/>
            <person name="Edwards D."/>
            <person name="Nelson M.N."/>
            <person name="Wang X."/>
            <person name="Paterson A.H."/>
            <person name="King G."/>
            <person name="Bancroft I."/>
            <person name="Chalhoub B."/>
            <person name="Sharpe A.G."/>
        </authorList>
    </citation>
    <scope>NUCLEOTIDE SEQUENCE [LARGE SCALE GENOMIC DNA]</scope>
    <source>
        <strain evidence="1">cv. TO1000</strain>
    </source>
</reference>
<dbReference type="OMA" id="AWPVITH"/>
<dbReference type="STRING" id="109376.A0A0D3AHA7"/>
<dbReference type="Gramene" id="Bo29936s010.1">
    <property type="protein sequence ID" value="Bo29936s010.1"/>
    <property type="gene ID" value="Bo29936s010"/>
</dbReference>